<dbReference type="InterPro" id="IPR046879">
    <property type="entry name" value="KANL3/Tex30_Abhydrolase"/>
</dbReference>
<dbReference type="PANTHER" id="PTHR13136:SF11">
    <property type="entry name" value="TESTIS-EXPRESSED PROTEIN 30"/>
    <property type="match status" value="1"/>
</dbReference>
<dbReference type="PANTHER" id="PTHR13136">
    <property type="entry name" value="TESTIS DEVELOPMENT PROTEIN PRTD"/>
    <property type="match status" value="1"/>
</dbReference>
<dbReference type="Pfam" id="PF20408">
    <property type="entry name" value="Abhydrolase_11"/>
    <property type="match status" value="1"/>
</dbReference>
<evidence type="ECO:0000259" key="1">
    <source>
        <dbReference type="Pfam" id="PF20408"/>
    </source>
</evidence>
<dbReference type="InterPro" id="IPR029058">
    <property type="entry name" value="AB_hydrolase_fold"/>
</dbReference>
<comment type="caution">
    <text evidence="2">The sequence shown here is derived from an EMBL/GenBank/DDBJ whole genome shotgun (WGS) entry which is preliminary data.</text>
</comment>
<feature type="domain" description="KANL3/Tex30 alpha/beta hydrolase-like" evidence="1">
    <location>
        <begin position="37"/>
        <end position="227"/>
    </location>
</feature>
<dbReference type="EMBL" id="VBOZ01000029">
    <property type="protein sequence ID" value="TMQ63765.1"/>
    <property type="molecule type" value="Genomic_DNA"/>
</dbReference>
<dbReference type="AlphaFoldDB" id="A0A538TJG8"/>
<proteinExistence type="predicted"/>
<sequence>MTKAAHPRSAEPVGGAIRVSGGIDVSTLLLQPARQTALYVLAHGAGAGMRHPFMESIAQRLAAHGIGTLRYQFPYTEQGSRRPDPEPLLLATVRAAVAAGREAAGTLPLLAGGKSMGGRMTSRAAASEALPGVAGVVFLGFPLHPAGQPGVSRAEHLARVDIPMLFLQGTRDTLADLTLLGPVVERLGDRATLRVIEQADHSFHVLKRSGRTDEQVLDELAIATAEWRESLT</sequence>
<organism evidence="2 3">
    <name type="scientific">Eiseniibacteriota bacterium</name>
    <dbReference type="NCBI Taxonomy" id="2212470"/>
    <lineage>
        <taxon>Bacteria</taxon>
        <taxon>Candidatus Eiseniibacteriota</taxon>
    </lineage>
</organism>
<dbReference type="Gene3D" id="3.40.50.1820">
    <property type="entry name" value="alpha/beta hydrolase"/>
    <property type="match status" value="1"/>
</dbReference>
<dbReference type="GO" id="GO:0016787">
    <property type="term" value="F:hydrolase activity"/>
    <property type="evidence" value="ECO:0007669"/>
    <property type="project" value="UniProtKB-KW"/>
</dbReference>
<keyword evidence="2" id="KW-0378">Hydrolase</keyword>
<reference evidence="2 3" key="1">
    <citation type="journal article" date="2019" name="Nat. Microbiol.">
        <title>Mediterranean grassland soil C-N compound turnover is dependent on rainfall and depth, and is mediated by genomically divergent microorganisms.</title>
        <authorList>
            <person name="Diamond S."/>
            <person name="Andeer P.F."/>
            <person name="Li Z."/>
            <person name="Crits-Christoph A."/>
            <person name="Burstein D."/>
            <person name="Anantharaman K."/>
            <person name="Lane K.R."/>
            <person name="Thomas B.C."/>
            <person name="Pan C."/>
            <person name="Northen T.R."/>
            <person name="Banfield J.F."/>
        </authorList>
    </citation>
    <scope>NUCLEOTIDE SEQUENCE [LARGE SCALE GENOMIC DNA]</scope>
    <source>
        <strain evidence="2">WS_9</strain>
    </source>
</reference>
<protein>
    <submittedName>
        <fullName evidence="2">Alpha/beta hydrolase</fullName>
    </submittedName>
</protein>
<dbReference type="InterPro" id="IPR026555">
    <property type="entry name" value="NSL3/Tex30"/>
</dbReference>
<evidence type="ECO:0000313" key="2">
    <source>
        <dbReference type="EMBL" id="TMQ63765.1"/>
    </source>
</evidence>
<dbReference type="Proteomes" id="UP000317691">
    <property type="component" value="Unassembled WGS sequence"/>
</dbReference>
<gene>
    <name evidence="2" type="ORF">E6K79_08950</name>
</gene>
<evidence type="ECO:0000313" key="3">
    <source>
        <dbReference type="Proteomes" id="UP000317691"/>
    </source>
</evidence>
<name>A0A538TJG8_UNCEI</name>
<dbReference type="SUPFAM" id="SSF53474">
    <property type="entry name" value="alpha/beta-Hydrolases"/>
    <property type="match status" value="1"/>
</dbReference>
<accession>A0A538TJG8</accession>